<dbReference type="Proteomes" id="UP000324800">
    <property type="component" value="Unassembled WGS sequence"/>
</dbReference>
<evidence type="ECO:0000313" key="2">
    <source>
        <dbReference type="Proteomes" id="UP000324800"/>
    </source>
</evidence>
<dbReference type="AlphaFoldDB" id="A0A5J4VP42"/>
<proteinExistence type="predicted"/>
<sequence>MNLILHQAVLEAFQYLKSNEQSTTISLLKEYLNSYAFLDTSLNPPGTPIGYGNHAVNININLEKINNITYTNTFDFYESIMILLNNLKDPHTIFTPPCVSK</sequence>
<gene>
    <name evidence="1" type="ORF">EZS28_020180</name>
</gene>
<evidence type="ECO:0000313" key="1">
    <source>
        <dbReference type="EMBL" id="KAA6384290.1"/>
    </source>
</evidence>
<dbReference type="EMBL" id="SNRW01005827">
    <property type="protein sequence ID" value="KAA6384290.1"/>
    <property type="molecule type" value="Genomic_DNA"/>
</dbReference>
<name>A0A5J4VP42_9EUKA</name>
<comment type="caution">
    <text evidence="1">The sequence shown here is derived from an EMBL/GenBank/DDBJ whole genome shotgun (WGS) entry which is preliminary data.</text>
</comment>
<accession>A0A5J4VP42</accession>
<dbReference type="OrthoDB" id="27214at2759"/>
<feature type="non-terminal residue" evidence="1">
    <location>
        <position position="101"/>
    </location>
</feature>
<organism evidence="1 2">
    <name type="scientific">Streblomastix strix</name>
    <dbReference type="NCBI Taxonomy" id="222440"/>
    <lineage>
        <taxon>Eukaryota</taxon>
        <taxon>Metamonada</taxon>
        <taxon>Preaxostyla</taxon>
        <taxon>Oxymonadida</taxon>
        <taxon>Streblomastigidae</taxon>
        <taxon>Streblomastix</taxon>
    </lineage>
</organism>
<protein>
    <submittedName>
        <fullName evidence="1">Uncharacterized protein</fullName>
    </submittedName>
</protein>
<reference evidence="1 2" key="1">
    <citation type="submission" date="2019-03" db="EMBL/GenBank/DDBJ databases">
        <title>Single cell metagenomics reveals metabolic interactions within the superorganism composed of flagellate Streblomastix strix and complex community of Bacteroidetes bacteria on its surface.</title>
        <authorList>
            <person name="Treitli S.C."/>
            <person name="Kolisko M."/>
            <person name="Husnik F."/>
            <person name="Keeling P."/>
            <person name="Hampl V."/>
        </authorList>
    </citation>
    <scope>NUCLEOTIDE SEQUENCE [LARGE SCALE GENOMIC DNA]</scope>
    <source>
        <strain evidence="1">ST1C</strain>
    </source>
</reference>